<feature type="region of interest" description="Disordered" evidence="1">
    <location>
        <begin position="108"/>
        <end position="158"/>
    </location>
</feature>
<keyword evidence="4" id="KW-1185">Reference proteome</keyword>
<dbReference type="Proteomes" id="UP000762676">
    <property type="component" value="Unassembled WGS sequence"/>
</dbReference>
<gene>
    <name evidence="3" type="ORF">ElyMa_004799700</name>
</gene>
<organism evidence="3 4">
    <name type="scientific">Elysia marginata</name>
    <dbReference type="NCBI Taxonomy" id="1093978"/>
    <lineage>
        <taxon>Eukaryota</taxon>
        <taxon>Metazoa</taxon>
        <taxon>Spiralia</taxon>
        <taxon>Lophotrochozoa</taxon>
        <taxon>Mollusca</taxon>
        <taxon>Gastropoda</taxon>
        <taxon>Heterobranchia</taxon>
        <taxon>Euthyneura</taxon>
        <taxon>Panpulmonata</taxon>
        <taxon>Sacoglossa</taxon>
        <taxon>Placobranchoidea</taxon>
        <taxon>Plakobranchidae</taxon>
        <taxon>Elysia</taxon>
    </lineage>
</organism>
<accession>A0AAV4IJZ8</accession>
<feature type="compositionally biased region" description="Polar residues" evidence="1">
    <location>
        <begin position="128"/>
        <end position="158"/>
    </location>
</feature>
<keyword evidence="2" id="KW-0472">Membrane</keyword>
<evidence type="ECO:0000256" key="2">
    <source>
        <dbReference type="SAM" id="Phobius"/>
    </source>
</evidence>
<reference evidence="3 4" key="1">
    <citation type="journal article" date="2021" name="Elife">
        <title>Chloroplast acquisition without the gene transfer in kleptoplastic sea slugs, Plakobranchus ocellatus.</title>
        <authorList>
            <person name="Maeda T."/>
            <person name="Takahashi S."/>
            <person name="Yoshida T."/>
            <person name="Shimamura S."/>
            <person name="Takaki Y."/>
            <person name="Nagai Y."/>
            <person name="Toyoda A."/>
            <person name="Suzuki Y."/>
            <person name="Arimoto A."/>
            <person name="Ishii H."/>
            <person name="Satoh N."/>
            <person name="Nishiyama T."/>
            <person name="Hasebe M."/>
            <person name="Maruyama T."/>
            <person name="Minagawa J."/>
            <person name="Obokata J."/>
            <person name="Shigenobu S."/>
        </authorList>
    </citation>
    <scope>NUCLEOTIDE SEQUENCE [LARGE SCALE GENOMIC DNA]</scope>
</reference>
<feature type="region of interest" description="Disordered" evidence="1">
    <location>
        <begin position="61"/>
        <end position="90"/>
    </location>
</feature>
<protein>
    <submittedName>
        <fullName evidence="3">Uncharacterized protein</fullName>
    </submittedName>
</protein>
<evidence type="ECO:0000313" key="3">
    <source>
        <dbReference type="EMBL" id="GFS10120.1"/>
    </source>
</evidence>
<keyword evidence="2" id="KW-0812">Transmembrane</keyword>
<feature type="transmembrane region" description="Helical" evidence="2">
    <location>
        <begin position="30"/>
        <end position="50"/>
    </location>
</feature>
<sequence>MLVRTVYNVSSNSRSSSNVIEVAAATAETYQWFGVFWGFIVLLVGSIAIYNKQCRDNRVACGGRRRPRRNQKKRHPGSVNSGTLSSTTSQATAVTIVSGNQVLVPIPQEQQQQQQQHHANVGVRPDSRMNQSTGLLSTTKNLDRNPQSQITISPTPAS</sequence>
<dbReference type="EMBL" id="BMAT01009626">
    <property type="protein sequence ID" value="GFS10120.1"/>
    <property type="molecule type" value="Genomic_DNA"/>
</dbReference>
<evidence type="ECO:0000256" key="1">
    <source>
        <dbReference type="SAM" id="MobiDB-lite"/>
    </source>
</evidence>
<dbReference type="AlphaFoldDB" id="A0AAV4IJZ8"/>
<feature type="compositionally biased region" description="Polar residues" evidence="1">
    <location>
        <begin position="78"/>
        <end position="90"/>
    </location>
</feature>
<name>A0AAV4IJZ8_9GAST</name>
<proteinExistence type="predicted"/>
<feature type="compositionally biased region" description="Basic residues" evidence="1">
    <location>
        <begin position="63"/>
        <end position="76"/>
    </location>
</feature>
<keyword evidence="2" id="KW-1133">Transmembrane helix</keyword>
<evidence type="ECO:0000313" key="4">
    <source>
        <dbReference type="Proteomes" id="UP000762676"/>
    </source>
</evidence>
<comment type="caution">
    <text evidence="3">The sequence shown here is derived from an EMBL/GenBank/DDBJ whole genome shotgun (WGS) entry which is preliminary data.</text>
</comment>